<dbReference type="AlphaFoldDB" id="M3JTP9"/>
<evidence type="ECO:0000313" key="7">
    <source>
        <dbReference type="EMBL" id="EMG45729.1"/>
    </source>
</evidence>
<keyword evidence="5" id="KW-0406">Ion transport</keyword>
<protein>
    <recommendedName>
        <fullName evidence="5">Copper transport protein</fullName>
    </recommendedName>
</protein>
<dbReference type="PANTHER" id="PTHR12483">
    <property type="entry name" value="SOLUTE CARRIER FAMILY 31 COPPER TRANSPORTERS"/>
    <property type="match status" value="1"/>
</dbReference>
<evidence type="ECO:0000256" key="3">
    <source>
        <dbReference type="ARBA" id="ARBA00022989"/>
    </source>
</evidence>
<evidence type="ECO:0000256" key="5">
    <source>
        <dbReference type="RuleBase" id="RU367022"/>
    </source>
</evidence>
<dbReference type="eggNOG" id="ENOG502QVCV">
    <property type="taxonomic scope" value="Eukaryota"/>
</dbReference>
<feature type="transmembrane region" description="Helical" evidence="5">
    <location>
        <begin position="95"/>
        <end position="112"/>
    </location>
</feature>
<organism evidence="7 8">
    <name type="scientific">Candida maltosa (strain Xu316)</name>
    <name type="common">Yeast</name>
    <dbReference type="NCBI Taxonomy" id="1245528"/>
    <lineage>
        <taxon>Eukaryota</taxon>
        <taxon>Fungi</taxon>
        <taxon>Dikarya</taxon>
        <taxon>Ascomycota</taxon>
        <taxon>Saccharomycotina</taxon>
        <taxon>Pichiomycetes</taxon>
        <taxon>Debaryomycetaceae</taxon>
        <taxon>Candida/Lodderomyces clade</taxon>
        <taxon>Candida</taxon>
    </lineage>
</organism>
<keyword evidence="3 5" id="KW-1133">Transmembrane helix</keyword>
<evidence type="ECO:0000313" key="8">
    <source>
        <dbReference type="Proteomes" id="UP000011777"/>
    </source>
</evidence>
<dbReference type="OMA" id="YLEEVVW"/>
<comment type="subcellular location">
    <subcellularLocation>
        <location evidence="1 5">Membrane</location>
        <topology evidence="1 5">Multi-pass membrane protein</topology>
    </subcellularLocation>
</comment>
<evidence type="ECO:0000256" key="2">
    <source>
        <dbReference type="ARBA" id="ARBA00022692"/>
    </source>
</evidence>
<keyword evidence="5" id="KW-0186">Copper</keyword>
<feature type="region of interest" description="Disordered" evidence="6">
    <location>
        <begin position="165"/>
        <end position="186"/>
    </location>
</feature>
<evidence type="ECO:0000256" key="1">
    <source>
        <dbReference type="ARBA" id="ARBA00004141"/>
    </source>
</evidence>
<comment type="similarity">
    <text evidence="5">Belongs to the copper transporter (Ctr) (TC 1.A.56) family. SLC31A subfamily.</text>
</comment>
<feature type="compositionally biased region" description="Low complexity" evidence="6">
    <location>
        <begin position="43"/>
        <end position="59"/>
    </location>
</feature>
<accession>M3JTP9</accession>
<reference evidence="7 8" key="1">
    <citation type="submission" date="2013-02" db="EMBL/GenBank/DDBJ databases">
        <title>Genome sequence of Candida maltosa Xu316, a potential industrial strain for xylitol and ethanol production.</title>
        <authorList>
            <person name="Yu J."/>
            <person name="Wang Q."/>
            <person name="Geng X."/>
            <person name="Bao W."/>
            <person name="He P."/>
            <person name="Cai J."/>
        </authorList>
    </citation>
    <scope>NUCLEOTIDE SEQUENCE [LARGE SCALE GENOMIC DNA]</scope>
    <source>
        <strain evidence="8">Xu316</strain>
    </source>
</reference>
<dbReference type="GO" id="GO:0005375">
    <property type="term" value="F:copper ion transmembrane transporter activity"/>
    <property type="evidence" value="ECO:0007669"/>
    <property type="project" value="UniProtKB-UniRule"/>
</dbReference>
<dbReference type="HOGENOM" id="CLU_093528_0_0_1"/>
<dbReference type="InterPro" id="IPR007274">
    <property type="entry name" value="Cop_transporter"/>
</dbReference>
<evidence type="ECO:0000256" key="6">
    <source>
        <dbReference type="SAM" id="MobiDB-lite"/>
    </source>
</evidence>
<dbReference type="Pfam" id="PF04145">
    <property type="entry name" value="Ctr"/>
    <property type="match status" value="1"/>
</dbReference>
<keyword evidence="5" id="KW-0813">Transport</keyword>
<sequence>MNMGTTTSMAMSMASQTISMVASATSMAMGHSKHAGHAEHSGMNMNMTATTSTNSSDSMGSMGHEMGHAMSMNMWLTNSYLDYPVVFRGLKASNGGQAFGIFVLLFAVAFFARMLEFVRNYLEEVVWKNNNYLESEQGVSQHQPILATPPKSCCTNAKENGNAEEHAKTSSCCDPDSSVDKSLSPQSETIVPKREVSFASSIIRDMIRLVLCFVPDMLAYALMLAAMTFCLVYFFAVVAGSGIGRFTAERLMEHYRIKRTCSRSGGNCC</sequence>
<dbReference type="GO" id="GO:0005886">
    <property type="term" value="C:plasma membrane"/>
    <property type="evidence" value="ECO:0007669"/>
    <property type="project" value="TreeGrafter"/>
</dbReference>
<keyword evidence="5" id="KW-0187">Copper transport</keyword>
<evidence type="ECO:0000256" key="4">
    <source>
        <dbReference type="ARBA" id="ARBA00023136"/>
    </source>
</evidence>
<gene>
    <name evidence="7" type="ORF">G210_4064</name>
</gene>
<keyword evidence="2 5" id="KW-0812">Transmembrane</keyword>
<keyword evidence="4 5" id="KW-0472">Membrane</keyword>
<keyword evidence="8" id="KW-1185">Reference proteome</keyword>
<dbReference type="Proteomes" id="UP000011777">
    <property type="component" value="Unassembled WGS sequence"/>
</dbReference>
<proteinExistence type="inferred from homology"/>
<feature type="region of interest" description="Disordered" evidence="6">
    <location>
        <begin position="34"/>
        <end position="59"/>
    </location>
</feature>
<comment type="caution">
    <text evidence="7">The sequence shown here is derived from an EMBL/GenBank/DDBJ whole genome shotgun (WGS) entry which is preliminary data.</text>
</comment>
<name>M3JTP9_CANMX</name>
<dbReference type="STRING" id="1245528.M3JTP9"/>
<dbReference type="PANTHER" id="PTHR12483:SF27">
    <property type="entry name" value="COPPER TRANSPORT PROTEIN CTR1"/>
    <property type="match status" value="1"/>
</dbReference>
<dbReference type="OrthoDB" id="73901at2759"/>
<dbReference type="EMBL" id="AOGT01002348">
    <property type="protein sequence ID" value="EMG45729.1"/>
    <property type="molecule type" value="Genomic_DNA"/>
</dbReference>